<sequence length="112" mass="12691">MRRAATETAAPSAANHAARILLTDFDALPTADRNIARWLFLDPSTRTRYPRWEQVAAPTAAALRANHDPRVHDDTLDREAATAPHAERCPRILEWGLRRQRLSGIWSGWSIR</sequence>
<dbReference type="InterPro" id="IPR041413">
    <property type="entry name" value="MLTR_LBD"/>
</dbReference>
<protein>
    <recommendedName>
        <fullName evidence="1">MmyB-like transcription regulator ligand binding domain-containing protein</fullName>
    </recommendedName>
</protein>
<dbReference type="Proteomes" id="UP000603200">
    <property type="component" value="Unassembled WGS sequence"/>
</dbReference>
<reference evidence="2 3" key="1">
    <citation type="submission" date="2021-01" db="EMBL/GenBank/DDBJ databases">
        <title>Whole genome shotgun sequence of Actinoplanes humidus NBRC 14915.</title>
        <authorList>
            <person name="Komaki H."/>
            <person name="Tamura T."/>
        </authorList>
    </citation>
    <scope>NUCLEOTIDE SEQUENCE [LARGE SCALE GENOMIC DNA]</scope>
    <source>
        <strain evidence="2 3">NBRC 14915</strain>
    </source>
</reference>
<dbReference type="EMBL" id="BOMN01000122">
    <property type="protein sequence ID" value="GIE25484.1"/>
    <property type="molecule type" value="Genomic_DNA"/>
</dbReference>
<comment type="caution">
    <text evidence="2">The sequence shown here is derived from an EMBL/GenBank/DDBJ whole genome shotgun (WGS) entry which is preliminary data.</text>
</comment>
<gene>
    <name evidence="2" type="ORF">Ahu01nite_085860</name>
</gene>
<accession>A0ABQ4A3Q6</accession>
<proteinExistence type="predicted"/>
<feature type="domain" description="MmyB-like transcription regulator ligand binding" evidence="1">
    <location>
        <begin position="13"/>
        <end position="78"/>
    </location>
</feature>
<dbReference type="Gene3D" id="3.30.450.180">
    <property type="match status" value="1"/>
</dbReference>
<evidence type="ECO:0000313" key="2">
    <source>
        <dbReference type="EMBL" id="GIE25484.1"/>
    </source>
</evidence>
<evidence type="ECO:0000313" key="3">
    <source>
        <dbReference type="Proteomes" id="UP000603200"/>
    </source>
</evidence>
<dbReference type="Pfam" id="PF17765">
    <property type="entry name" value="MLTR_LBD"/>
    <property type="match status" value="1"/>
</dbReference>
<organism evidence="2 3">
    <name type="scientific">Winogradskya humida</name>
    <dbReference type="NCBI Taxonomy" id="113566"/>
    <lineage>
        <taxon>Bacteria</taxon>
        <taxon>Bacillati</taxon>
        <taxon>Actinomycetota</taxon>
        <taxon>Actinomycetes</taxon>
        <taxon>Micromonosporales</taxon>
        <taxon>Micromonosporaceae</taxon>
        <taxon>Winogradskya</taxon>
    </lineage>
</organism>
<evidence type="ECO:0000259" key="1">
    <source>
        <dbReference type="Pfam" id="PF17765"/>
    </source>
</evidence>
<dbReference type="RefSeq" id="WP_203842431.1">
    <property type="nucleotide sequence ID" value="NZ_BAAATV010000023.1"/>
</dbReference>
<keyword evidence="3" id="KW-1185">Reference proteome</keyword>
<name>A0ABQ4A3Q6_9ACTN</name>